<keyword evidence="2" id="KW-1277">Toxin-antitoxin system</keyword>
<organism evidence="3 4">
    <name type="scientific">Rhizobium loti</name>
    <name type="common">Mesorhizobium loti</name>
    <dbReference type="NCBI Taxonomy" id="381"/>
    <lineage>
        <taxon>Bacteria</taxon>
        <taxon>Pseudomonadati</taxon>
        <taxon>Pseudomonadota</taxon>
        <taxon>Alphaproteobacteria</taxon>
        <taxon>Hyphomicrobiales</taxon>
        <taxon>Phyllobacteriaceae</taxon>
        <taxon>Mesorhizobium</taxon>
    </lineage>
</organism>
<dbReference type="Pfam" id="PF05016">
    <property type="entry name" value="ParE_toxin"/>
    <property type="match status" value="1"/>
</dbReference>
<gene>
    <name evidence="3" type="ORF">A8145_07735</name>
</gene>
<evidence type="ECO:0000256" key="2">
    <source>
        <dbReference type="ARBA" id="ARBA00022649"/>
    </source>
</evidence>
<name>A0A6M7U5A7_RHILI</name>
<dbReference type="PANTHER" id="PTHR33755:SF6">
    <property type="entry name" value="PLASMID STABILIZATION SYSTEM PROTEIN"/>
    <property type="match status" value="1"/>
</dbReference>
<dbReference type="InterPro" id="IPR051803">
    <property type="entry name" value="TA_system_RelE-like_toxin"/>
</dbReference>
<comment type="similarity">
    <text evidence="1">Belongs to the RelE toxin family.</text>
</comment>
<dbReference type="InterPro" id="IPR007712">
    <property type="entry name" value="RelE/ParE_toxin"/>
</dbReference>
<reference evidence="3 4" key="1">
    <citation type="submission" date="2016-05" db="EMBL/GenBank/DDBJ databases">
        <authorList>
            <person name="Ramsay J.P."/>
        </authorList>
    </citation>
    <scope>NUCLEOTIDE SEQUENCE [LARGE SCALE GENOMIC DNA]</scope>
    <source>
        <strain evidence="3 4">NZP2042</strain>
    </source>
</reference>
<dbReference type="InterPro" id="IPR035093">
    <property type="entry name" value="RelE/ParE_toxin_dom_sf"/>
</dbReference>
<evidence type="ECO:0000313" key="3">
    <source>
        <dbReference type="EMBL" id="OBQ72667.1"/>
    </source>
</evidence>
<dbReference type="Proteomes" id="UP000093737">
    <property type="component" value="Unassembled WGS sequence"/>
</dbReference>
<comment type="caution">
    <text evidence="3">The sequence shown here is derived from an EMBL/GenBank/DDBJ whole genome shotgun (WGS) entry which is preliminary data.</text>
</comment>
<proteinExistence type="inferred from homology"/>
<accession>A0A6M7U5A7</accession>
<evidence type="ECO:0000256" key="1">
    <source>
        <dbReference type="ARBA" id="ARBA00006226"/>
    </source>
</evidence>
<dbReference type="AlphaFoldDB" id="A0A6M7U5A7"/>
<dbReference type="Gene3D" id="3.30.2310.20">
    <property type="entry name" value="RelE-like"/>
    <property type="match status" value="1"/>
</dbReference>
<dbReference type="EMBL" id="LYTK01000001">
    <property type="protein sequence ID" value="OBQ72667.1"/>
    <property type="molecule type" value="Genomic_DNA"/>
</dbReference>
<dbReference type="PANTHER" id="PTHR33755">
    <property type="entry name" value="TOXIN PARE1-RELATED"/>
    <property type="match status" value="1"/>
</dbReference>
<sequence>MRIVWTRHYPIELASIGDYINQHNPRAGARIVNDIHPKTARLLSANPFIGRVGEIKGARELVIPGTPYMVAYRVADTQIEILFVQHGARKWPDEV</sequence>
<dbReference type="RefSeq" id="WP_056567998.1">
    <property type="nucleotide sequence ID" value="NZ_CP033334.1"/>
</dbReference>
<protein>
    <submittedName>
        <fullName evidence="3">Plasmid stabilization protein</fullName>
    </submittedName>
</protein>
<evidence type="ECO:0000313" key="4">
    <source>
        <dbReference type="Proteomes" id="UP000093737"/>
    </source>
</evidence>